<keyword evidence="1" id="KW-0732">Signal</keyword>
<gene>
    <name evidence="2" type="ORF">EV675_4576</name>
</gene>
<organism evidence="2 3">
    <name type="scientific">Pigmentiphaga kullae</name>
    <dbReference type="NCBI Taxonomy" id="151784"/>
    <lineage>
        <taxon>Bacteria</taxon>
        <taxon>Pseudomonadati</taxon>
        <taxon>Pseudomonadota</taxon>
        <taxon>Betaproteobacteria</taxon>
        <taxon>Burkholderiales</taxon>
        <taxon>Alcaligenaceae</taxon>
        <taxon>Pigmentiphaga</taxon>
    </lineage>
</organism>
<proteinExistence type="predicted"/>
<dbReference type="AlphaFoldDB" id="A0A4Q7NFX4"/>
<name>A0A4Q7NFX4_9BURK</name>
<sequence length="202" mass="22442">MMLSPRHLTTCATALAIALLGATVQAERNPSLAGQTVVRPVEGGEHTKEYGRNGQLIYETIERQRTRGGKTTTEAIEREWSEDGKPLRDQTFVGGNEVKGTVWYLNGQVKETRVDQSQREPGGLPGKYVERFSDQGTLQSAGVFQGQFRPVGIHREYDASGKLKREVTYDARGKRLSERGYDASGAVIRSERFLPDGSRVRD</sequence>
<dbReference type="OrthoDB" id="8640908at2"/>
<protein>
    <submittedName>
        <fullName evidence="2">MORN repeat protein</fullName>
    </submittedName>
</protein>
<evidence type="ECO:0000313" key="3">
    <source>
        <dbReference type="Proteomes" id="UP000292445"/>
    </source>
</evidence>
<evidence type="ECO:0000313" key="2">
    <source>
        <dbReference type="EMBL" id="RZS81945.1"/>
    </source>
</evidence>
<dbReference type="EMBL" id="SGXC01000002">
    <property type="protein sequence ID" value="RZS81945.1"/>
    <property type="molecule type" value="Genomic_DNA"/>
</dbReference>
<reference evidence="2 3" key="1">
    <citation type="submission" date="2019-02" db="EMBL/GenBank/DDBJ databases">
        <title>Genomic Encyclopedia of Type Strains, Phase IV (KMG-IV): sequencing the most valuable type-strain genomes for metagenomic binning, comparative biology and taxonomic classification.</title>
        <authorList>
            <person name="Goeker M."/>
        </authorList>
    </citation>
    <scope>NUCLEOTIDE SEQUENCE [LARGE SCALE GENOMIC DNA]</scope>
    <source>
        <strain evidence="2 3">K24</strain>
    </source>
</reference>
<dbReference type="Gene3D" id="3.90.930.1">
    <property type="match status" value="1"/>
</dbReference>
<dbReference type="RefSeq" id="WP_130360086.1">
    <property type="nucleotide sequence ID" value="NZ_SGXC01000002.1"/>
</dbReference>
<evidence type="ECO:0000256" key="1">
    <source>
        <dbReference type="SAM" id="SignalP"/>
    </source>
</evidence>
<feature type="chain" id="PRO_5020843427" evidence="1">
    <location>
        <begin position="27"/>
        <end position="202"/>
    </location>
</feature>
<accession>A0A4Q7NFX4</accession>
<dbReference type="InterPro" id="IPR011652">
    <property type="entry name" value="MORN_2"/>
</dbReference>
<comment type="caution">
    <text evidence="2">The sequence shown here is derived from an EMBL/GenBank/DDBJ whole genome shotgun (WGS) entry which is preliminary data.</text>
</comment>
<keyword evidence="3" id="KW-1185">Reference proteome</keyword>
<dbReference type="Pfam" id="PF07661">
    <property type="entry name" value="MORN_2"/>
    <property type="match status" value="1"/>
</dbReference>
<dbReference type="Proteomes" id="UP000292445">
    <property type="component" value="Unassembled WGS sequence"/>
</dbReference>
<feature type="signal peptide" evidence="1">
    <location>
        <begin position="1"/>
        <end position="26"/>
    </location>
</feature>